<dbReference type="Proteomes" id="UP001189624">
    <property type="component" value="Chromosome 9"/>
</dbReference>
<accession>A0AA86VQL2</accession>
<evidence type="ECO:0000313" key="1">
    <source>
        <dbReference type="EMBL" id="CAJ1974346.1"/>
    </source>
</evidence>
<keyword evidence="2" id="KW-1185">Reference proteome</keyword>
<dbReference type="AlphaFoldDB" id="A0AA86VQL2"/>
<reference evidence="1" key="1">
    <citation type="submission" date="2023-10" db="EMBL/GenBank/DDBJ databases">
        <authorList>
            <person name="Domelevo Entfellner J.-B."/>
        </authorList>
    </citation>
    <scope>NUCLEOTIDE SEQUENCE</scope>
</reference>
<name>A0AA86VQL2_9FABA</name>
<evidence type="ECO:0000313" key="2">
    <source>
        <dbReference type="Proteomes" id="UP001189624"/>
    </source>
</evidence>
<dbReference type="EMBL" id="OY731406">
    <property type="protein sequence ID" value="CAJ1974346.1"/>
    <property type="molecule type" value="Genomic_DNA"/>
</dbReference>
<sequence length="87" mass="10041">MFKKVHNSTGSAHYRFESRVQLKVAIVGVEIRSKENIRGTWGFNVAFTKDAIIHDHVLFLKCSCMAPLIILRNRFVRICYFDSSNAH</sequence>
<dbReference type="Gramene" id="rna-AYBTSS11_LOCUS26421">
    <property type="protein sequence ID" value="CAJ1974346.1"/>
    <property type="gene ID" value="gene-AYBTSS11_LOCUS26421"/>
</dbReference>
<organism evidence="1 2">
    <name type="scientific">Sphenostylis stenocarpa</name>
    <dbReference type="NCBI Taxonomy" id="92480"/>
    <lineage>
        <taxon>Eukaryota</taxon>
        <taxon>Viridiplantae</taxon>
        <taxon>Streptophyta</taxon>
        <taxon>Embryophyta</taxon>
        <taxon>Tracheophyta</taxon>
        <taxon>Spermatophyta</taxon>
        <taxon>Magnoliopsida</taxon>
        <taxon>eudicotyledons</taxon>
        <taxon>Gunneridae</taxon>
        <taxon>Pentapetalae</taxon>
        <taxon>rosids</taxon>
        <taxon>fabids</taxon>
        <taxon>Fabales</taxon>
        <taxon>Fabaceae</taxon>
        <taxon>Papilionoideae</taxon>
        <taxon>50 kb inversion clade</taxon>
        <taxon>NPAAA clade</taxon>
        <taxon>indigoferoid/millettioid clade</taxon>
        <taxon>Phaseoleae</taxon>
        <taxon>Sphenostylis</taxon>
    </lineage>
</organism>
<gene>
    <name evidence="1" type="ORF">AYBTSS11_LOCUS26421</name>
</gene>
<proteinExistence type="predicted"/>
<protein>
    <submittedName>
        <fullName evidence="1">Uncharacterized protein</fullName>
    </submittedName>
</protein>